<gene>
    <name evidence="6" type="ORF">MFLO_15371</name>
</gene>
<dbReference type="PANTHER" id="PTHR46652:SF3">
    <property type="entry name" value="LEUCINE-RICH REPEAT-CONTAINING PROTEIN 9"/>
    <property type="match status" value="1"/>
</dbReference>
<dbReference type="InterPro" id="IPR042229">
    <property type="entry name" value="Listeria/Bacterioides_rpt_sf"/>
</dbReference>
<dbReference type="Gene3D" id="3.80.10.10">
    <property type="entry name" value="Ribonuclease Inhibitor"/>
    <property type="match status" value="1"/>
</dbReference>
<feature type="compositionally biased region" description="Polar residues" evidence="4">
    <location>
        <begin position="34"/>
        <end position="51"/>
    </location>
</feature>
<feature type="region of interest" description="Disordered" evidence="4">
    <location>
        <begin position="631"/>
        <end position="703"/>
    </location>
</feature>
<evidence type="ECO:0000256" key="2">
    <source>
        <dbReference type="ARBA" id="ARBA00022614"/>
    </source>
</evidence>
<evidence type="ECO:0000256" key="4">
    <source>
        <dbReference type="SAM" id="MobiDB-lite"/>
    </source>
</evidence>
<evidence type="ECO:0000313" key="6">
    <source>
        <dbReference type="EMBL" id="EUJ25472.1"/>
    </source>
</evidence>
<keyword evidence="3" id="KW-0677">Repeat</keyword>
<keyword evidence="5" id="KW-0732">Signal</keyword>
<dbReference type="NCBIfam" id="TIGR02543">
    <property type="entry name" value="List_Bact_rpt"/>
    <property type="match status" value="2"/>
</dbReference>
<dbReference type="InterPro" id="IPR050836">
    <property type="entry name" value="SDS22/Internalin_LRR"/>
</dbReference>
<feature type="signal peptide" evidence="5">
    <location>
        <begin position="1"/>
        <end position="27"/>
    </location>
</feature>
<comment type="subcellular location">
    <subcellularLocation>
        <location evidence="1">Cell envelope</location>
    </subcellularLocation>
</comment>
<feature type="compositionally biased region" description="Polar residues" evidence="4">
    <location>
        <begin position="693"/>
        <end position="703"/>
    </location>
</feature>
<dbReference type="InterPro" id="IPR025875">
    <property type="entry name" value="Leu-rich_rpt_4"/>
</dbReference>
<feature type="region of interest" description="Disordered" evidence="4">
    <location>
        <begin position="28"/>
        <end position="51"/>
    </location>
</feature>
<dbReference type="EMBL" id="AODF01000047">
    <property type="protein sequence ID" value="EUJ25472.1"/>
    <property type="molecule type" value="Genomic_DNA"/>
</dbReference>
<reference evidence="6 7" key="1">
    <citation type="journal article" date="2014" name="Int. J. Syst. Evol. Microbiol.">
        <title>Listeria floridensis sp. nov., Listeria aquatica sp. nov., Listeria cornellensis sp. nov., Listeria riparia sp. nov. and Listeria grandensis sp. nov., from agricultural and natural environments.</title>
        <authorList>
            <person name="den Bakker H.C."/>
            <person name="Warchocki S."/>
            <person name="Wright E.M."/>
            <person name="Allred A.F."/>
            <person name="Ahlstrom C."/>
            <person name="Manuel C.S."/>
            <person name="Stasiewicz M.J."/>
            <person name="Burrell A."/>
            <person name="Roof S."/>
            <person name="Strawn L."/>
            <person name="Fortes E.D."/>
            <person name="Nightingale K.K."/>
            <person name="Kephart D."/>
            <person name="Wiedmann M."/>
        </authorList>
    </citation>
    <scope>NUCLEOTIDE SEQUENCE [LARGE SCALE GENOMIC DNA]</scope>
    <source>
        <strain evidence="6 7">FSL S10-1187</strain>
    </source>
</reference>
<feature type="chain" id="PRO_5045468852" evidence="5">
    <location>
        <begin position="28"/>
        <end position="731"/>
    </location>
</feature>
<dbReference type="Pfam" id="PF09479">
    <property type="entry name" value="Flg_new"/>
    <property type="match status" value="2"/>
</dbReference>
<dbReference type="Pfam" id="PF12799">
    <property type="entry name" value="LRR_4"/>
    <property type="match status" value="1"/>
</dbReference>
<name>A0ABN0RBG7_9LIST</name>
<proteinExistence type="predicted"/>
<dbReference type="RefSeq" id="WP_162148165.1">
    <property type="nucleotide sequence ID" value="NZ_AODF01000047.1"/>
</dbReference>
<dbReference type="PANTHER" id="PTHR46652">
    <property type="entry name" value="LEUCINE-RICH REPEAT AND IQ DOMAIN-CONTAINING PROTEIN 1-RELATED"/>
    <property type="match status" value="1"/>
</dbReference>
<evidence type="ECO:0000256" key="5">
    <source>
        <dbReference type="SAM" id="SignalP"/>
    </source>
</evidence>
<sequence>MNMKKSWAIVPTTVWLLSLGTPFAVEAETDGEKSSSQTFTPTVGQTNRENQAIQPQADEVVYKTIDEWIPKNQRLATRVAEELNIGFSQKISQEKLYSLKGLYMDVTDMNGQYSLEGIEVLKGLTSFTILGGAVDYSPLAELTNLTALNFNLCDIPHLDFAKNLKKLWRLEAHSAGITDIEGIRNLPNLGILYLSGNSGIQDLSPLGTLNNLYDVELGGLPLKDLSLLEDKTGIRYLDIGGTQITDLTGIEKLTKLEELRLSQTSIRDFSPLKDLKLTFLSLLSMGLDSETDFSPLFAIETLETLGLSDNNISTPPSFKALANLKSISLSRNNITDASFVNDLPLNATVNLQQNQILDLSVIQDYEKRTDLRLQNQRVVLPARYVRGDDAFTVNNLLIQPDGTPFDIQLGGSTAQIDVGGLNETKTKLQIQNLEKYAKQVVYNDASSNYGDYVGYGLRVGKFNGSVVIPIQFAEDQVVQLDLDGGTSHSKKELLVFPGKLIPEPEQPIKPGYIFTGWSQVGEEETSNWDFQKQVMPNAPLKLKATWQMVSYRLTYDANTSEAVEGLPADQVFTVEELAVVSAVTPTREGYTFTGWNTKADGTGTEILPETNWTTLMDTTLYAQWKADTIIVDPFPDPDPKPQPVPDPQPVPQPEPTPIPQTSPIDPERGKEAWVSTDKGSQLHSGGKEKEGMSSPSNNLDTLPQTGGTPIRVFAGILGLTLLGYGLRKILK</sequence>
<organism evidence="6 7">
    <name type="scientific">Listeria floridensis FSL S10-1187</name>
    <dbReference type="NCBI Taxonomy" id="1265817"/>
    <lineage>
        <taxon>Bacteria</taxon>
        <taxon>Bacillati</taxon>
        <taxon>Bacillota</taxon>
        <taxon>Bacilli</taxon>
        <taxon>Bacillales</taxon>
        <taxon>Listeriaceae</taxon>
        <taxon>Listeria</taxon>
    </lineage>
</organism>
<dbReference type="InterPro" id="IPR001611">
    <property type="entry name" value="Leu-rich_rpt"/>
</dbReference>
<comment type="caution">
    <text evidence="6">The sequence shown here is derived from an EMBL/GenBank/DDBJ whole genome shotgun (WGS) entry which is preliminary data.</text>
</comment>
<protein>
    <submittedName>
        <fullName evidence="6">Internalin A</fullName>
    </submittedName>
</protein>
<evidence type="ECO:0000256" key="1">
    <source>
        <dbReference type="ARBA" id="ARBA00004196"/>
    </source>
</evidence>
<feature type="compositionally biased region" description="Pro residues" evidence="4">
    <location>
        <begin position="634"/>
        <end position="660"/>
    </location>
</feature>
<dbReference type="SUPFAM" id="SSF52058">
    <property type="entry name" value="L domain-like"/>
    <property type="match status" value="1"/>
</dbReference>
<dbReference type="Proteomes" id="UP000019249">
    <property type="component" value="Unassembled WGS sequence"/>
</dbReference>
<dbReference type="InterPro" id="IPR032675">
    <property type="entry name" value="LRR_dom_sf"/>
</dbReference>
<accession>A0ABN0RBG7</accession>
<dbReference type="PROSITE" id="PS51450">
    <property type="entry name" value="LRR"/>
    <property type="match status" value="3"/>
</dbReference>
<keyword evidence="2" id="KW-0433">Leucine-rich repeat</keyword>
<dbReference type="Gene3D" id="2.60.40.4270">
    <property type="entry name" value="Listeria-Bacteroides repeat domain"/>
    <property type="match status" value="2"/>
</dbReference>
<dbReference type="InterPro" id="IPR013378">
    <property type="entry name" value="InlB-like_B-rpt"/>
</dbReference>
<keyword evidence="7" id="KW-1185">Reference proteome</keyword>
<evidence type="ECO:0000313" key="7">
    <source>
        <dbReference type="Proteomes" id="UP000019249"/>
    </source>
</evidence>
<evidence type="ECO:0000256" key="3">
    <source>
        <dbReference type="ARBA" id="ARBA00022737"/>
    </source>
</evidence>